<feature type="domain" description="ODAD1 central coiled coil region" evidence="3">
    <location>
        <begin position="81"/>
        <end position="360"/>
    </location>
</feature>
<keyword evidence="5" id="KW-1185">Reference proteome</keyword>
<feature type="coiled-coil region" evidence="2">
    <location>
        <begin position="317"/>
        <end position="344"/>
    </location>
</feature>
<dbReference type="EMBL" id="CAJZBQ010000012">
    <property type="protein sequence ID" value="CAG9314726.1"/>
    <property type="molecule type" value="Genomic_DNA"/>
</dbReference>
<dbReference type="PANTHER" id="PTHR21694:SF18">
    <property type="entry name" value="COILED-COIL DOMAIN-CONTAINING PROTEIN 63"/>
    <property type="match status" value="1"/>
</dbReference>
<dbReference type="PANTHER" id="PTHR21694">
    <property type="entry name" value="COILED-COIL DOMAIN-CONTAINING PROTEIN 63"/>
    <property type="match status" value="1"/>
</dbReference>
<evidence type="ECO:0000256" key="1">
    <source>
        <dbReference type="ARBA" id="ARBA00023054"/>
    </source>
</evidence>
<dbReference type="InterPro" id="IPR051876">
    <property type="entry name" value="ODA-DC/CCD"/>
</dbReference>
<feature type="coiled-coil region" evidence="2">
    <location>
        <begin position="17"/>
        <end position="44"/>
    </location>
</feature>
<reference evidence="4" key="1">
    <citation type="submission" date="2021-09" db="EMBL/GenBank/DDBJ databases">
        <authorList>
            <consortium name="AG Swart"/>
            <person name="Singh M."/>
            <person name="Singh A."/>
            <person name="Seah K."/>
            <person name="Emmerich C."/>
        </authorList>
    </citation>
    <scope>NUCLEOTIDE SEQUENCE</scope>
    <source>
        <strain evidence="4">ATCC30299</strain>
    </source>
</reference>
<feature type="coiled-coil region" evidence="2">
    <location>
        <begin position="68"/>
        <end position="116"/>
    </location>
</feature>
<name>A0AAU9IYY0_9CILI</name>
<organism evidence="4 5">
    <name type="scientific">Blepharisma stoltei</name>
    <dbReference type="NCBI Taxonomy" id="1481888"/>
    <lineage>
        <taxon>Eukaryota</taxon>
        <taxon>Sar</taxon>
        <taxon>Alveolata</taxon>
        <taxon>Ciliophora</taxon>
        <taxon>Postciliodesmatophora</taxon>
        <taxon>Heterotrichea</taxon>
        <taxon>Heterotrichida</taxon>
        <taxon>Blepharismidae</taxon>
        <taxon>Blepharisma</taxon>
    </lineage>
</organism>
<evidence type="ECO:0000313" key="4">
    <source>
        <dbReference type="EMBL" id="CAG9314726.1"/>
    </source>
</evidence>
<dbReference type="Pfam" id="PF21773">
    <property type="entry name" value="ODAD1_CC"/>
    <property type="match status" value="1"/>
</dbReference>
<dbReference type="Proteomes" id="UP001162131">
    <property type="component" value="Unassembled WGS sequence"/>
</dbReference>
<accession>A0AAU9IYY0</accession>
<dbReference type="SUPFAM" id="SSF58100">
    <property type="entry name" value="Bacterial hemolysins"/>
    <property type="match status" value="1"/>
</dbReference>
<gene>
    <name evidence="4" type="ORF">BSTOLATCC_MIC11721</name>
</gene>
<protein>
    <recommendedName>
        <fullName evidence="3">ODAD1 central coiled coil region domain-containing protein</fullName>
    </recommendedName>
</protein>
<dbReference type="AlphaFoldDB" id="A0AAU9IYY0"/>
<dbReference type="InterPro" id="IPR049258">
    <property type="entry name" value="ODAD1_CC"/>
</dbReference>
<evidence type="ECO:0000313" key="5">
    <source>
        <dbReference type="Proteomes" id="UP001162131"/>
    </source>
</evidence>
<evidence type="ECO:0000259" key="3">
    <source>
        <dbReference type="Pfam" id="PF21773"/>
    </source>
</evidence>
<keyword evidence="1 2" id="KW-0175">Coiled coil</keyword>
<sequence length="458" mass="53095">MNQNLIHLSRSISEVKLPLLQNEVQSLESEVEALTRKLEHERRQSTLLGKDLEEIKAMLNERISKNQYKSREKRKKQGDDKIKMLENELEREFKRLSELKSTNKKLQDKIDMLRKDKGSLLKSNQQLEIQLLSTTRLRKSASEVSVFNFNKDEINQGRIVKIQNSLSSTRNDYSQKISLLSSQLLEGKMSENRFLKGITVNFAEPTVNASELFQLSKNQAKVWKDSCIEINEKINSYMDFIKELNSGMETMTNQCKIDSFQEIVDLFVTTFDENTRLSQYMYELGEEIIIIQKEIEKYKDQISNFHKTRGFSESTKAEKIDQINKAYEETVKNIEAENDAYKKTQEIFQTLLNPISEIEKMLSGVGFTCREFQLETDLSEINIIEECISTLLAISNEKNEGNKNLIGRNQSRSPLIRPLEIDIDAMADPDETSRFFTLDEIRNKASKAFDQIIMNKAS</sequence>
<proteinExistence type="predicted"/>
<comment type="caution">
    <text evidence="4">The sequence shown here is derived from an EMBL/GenBank/DDBJ whole genome shotgun (WGS) entry which is preliminary data.</text>
</comment>
<evidence type="ECO:0000256" key="2">
    <source>
        <dbReference type="SAM" id="Coils"/>
    </source>
</evidence>